<dbReference type="Pfam" id="PF02801">
    <property type="entry name" value="Ketoacyl-synt_C"/>
    <property type="match status" value="1"/>
</dbReference>
<evidence type="ECO:0000256" key="1">
    <source>
        <dbReference type="ARBA" id="ARBA00008467"/>
    </source>
</evidence>
<evidence type="ECO:0000256" key="10">
    <source>
        <dbReference type="RuleBase" id="RU003694"/>
    </source>
</evidence>
<comment type="caution">
    <text evidence="12">The sequence shown here is derived from an EMBL/GenBank/DDBJ whole genome shotgun (WGS) entry which is preliminary data.</text>
</comment>
<dbReference type="GO" id="GO:0006633">
    <property type="term" value="P:fatty acid biosynthetic process"/>
    <property type="evidence" value="ECO:0007669"/>
    <property type="project" value="UniProtKB-KW"/>
</dbReference>
<keyword evidence="4" id="KW-0276">Fatty acid metabolism</keyword>
<keyword evidence="6 8" id="KW-0275">Fatty acid biosynthesis</keyword>
<dbReference type="SMART" id="SM00825">
    <property type="entry name" value="PKS_KS"/>
    <property type="match status" value="1"/>
</dbReference>
<dbReference type="InterPro" id="IPR014031">
    <property type="entry name" value="Ketoacyl_synth_C"/>
</dbReference>
<reference evidence="12 13" key="1">
    <citation type="journal article" date="2023" name="Sci. Data">
        <title>Genome assembly of the Korean intertidal mud-creeper Batillaria attramentaria.</title>
        <authorList>
            <person name="Patra A.K."/>
            <person name="Ho P.T."/>
            <person name="Jun S."/>
            <person name="Lee S.J."/>
            <person name="Kim Y."/>
            <person name="Won Y.J."/>
        </authorList>
    </citation>
    <scope>NUCLEOTIDE SEQUENCE [LARGE SCALE GENOMIC DNA]</scope>
    <source>
        <strain evidence="12">Wonlab-2016</strain>
    </source>
</reference>
<dbReference type="CDD" id="cd00834">
    <property type="entry name" value="KAS_I_II"/>
    <property type="match status" value="1"/>
</dbReference>
<dbReference type="FunFam" id="3.40.47.10:FF:000009">
    <property type="entry name" value="3-oxoacyl-[acyl-carrier-protein] synthase 2"/>
    <property type="match status" value="1"/>
</dbReference>
<dbReference type="InterPro" id="IPR020841">
    <property type="entry name" value="PKS_Beta-ketoAc_synthase_dom"/>
</dbReference>
<dbReference type="InterPro" id="IPR017568">
    <property type="entry name" value="3-oxoacyl-ACP_synth-2"/>
</dbReference>
<sequence length="441" mass="46265">MACWRKSVHLSFVRHFSTEKRRVVVTGVGLVTCLGIGTETVWNRLLQGRCGIGKVKGEGYDKIPCQVAGHVPHGDAEDEFNWKRFIPKEHNRGMSLAAAYAVAAAEEALTTANWKPEDEALRARTGVCIGTGIVSLETIVNAGEQLRSGHYRKVSPLFVPEILLNIPAGYVSLLYGFKGPNHAVSTACATGLHAIGDASRFIRHGDADVVIAGGAEGAIGPLALAGFGRMRALSTAFNDSPEKASRPFDAERDGFVMADGAGLMVLEELSHAQKRGAQILGEVLGYGLSGEAYHITSPSPTGDAAQRCMEAALRDAGVRPDDVGHINAHATGTPIGDKAESHAISTVFGNKVLVTSTKGALGHLLGAAGSVEAIVTLKSCQTGKVPPTLNLEKPDTGCDLNYVAGAAQDWTTGSSARRIALSNSFGFGGTNACVCFAQFTS</sequence>
<name>A0ABD0K392_9CAEN</name>
<dbReference type="InterPro" id="IPR014030">
    <property type="entry name" value="Ketoacyl_synth_N"/>
</dbReference>
<dbReference type="GO" id="GO:0016747">
    <property type="term" value="F:acyltransferase activity, transferring groups other than amino-acyl groups"/>
    <property type="evidence" value="ECO:0007669"/>
    <property type="project" value="UniProtKB-ARBA"/>
</dbReference>
<keyword evidence="13" id="KW-1185">Reference proteome</keyword>
<evidence type="ECO:0000256" key="3">
    <source>
        <dbReference type="ARBA" id="ARBA00022679"/>
    </source>
</evidence>
<organism evidence="12 13">
    <name type="scientific">Batillaria attramentaria</name>
    <dbReference type="NCBI Taxonomy" id="370345"/>
    <lineage>
        <taxon>Eukaryota</taxon>
        <taxon>Metazoa</taxon>
        <taxon>Spiralia</taxon>
        <taxon>Lophotrochozoa</taxon>
        <taxon>Mollusca</taxon>
        <taxon>Gastropoda</taxon>
        <taxon>Caenogastropoda</taxon>
        <taxon>Sorbeoconcha</taxon>
        <taxon>Cerithioidea</taxon>
        <taxon>Batillariidae</taxon>
        <taxon>Batillaria</taxon>
    </lineage>
</organism>
<dbReference type="PANTHER" id="PTHR11712">
    <property type="entry name" value="POLYKETIDE SYNTHASE-RELATED"/>
    <property type="match status" value="1"/>
</dbReference>
<evidence type="ECO:0000256" key="4">
    <source>
        <dbReference type="ARBA" id="ARBA00022832"/>
    </source>
</evidence>
<evidence type="ECO:0000313" key="12">
    <source>
        <dbReference type="EMBL" id="KAK7481572.1"/>
    </source>
</evidence>
<protein>
    <recommendedName>
        <fullName evidence="8">3-oxoacyl-[acyl-carrier-protein] synthase</fullName>
    </recommendedName>
</protein>
<accession>A0ABD0K392</accession>
<dbReference type="NCBIfam" id="NF005589">
    <property type="entry name" value="PRK07314.1"/>
    <property type="match status" value="1"/>
</dbReference>
<dbReference type="PROSITE" id="PS00606">
    <property type="entry name" value="KS3_1"/>
    <property type="match status" value="1"/>
</dbReference>
<keyword evidence="5" id="KW-0443">Lipid metabolism</keyword>
<dbReference type="SUPFAM" id="SSF53901">
    <property type="entry name" value="Thiolase-like"/>
    <property type="match status" value="2"/>
</dbReference>
<proteinExistence type="inferred from homology"/>
<evidence type="ECO:0000256" key="7">
    <source>
        <dbReference type="ARBA" id="ARBA00023315"/>
    </source>
</evidence>
<comment type="similarity">
    <text evidence="1 8 10">Belongs to the thiolase-like superfamily. Beta-ketoacyl-ACP synthases family.</text>
</comment>
<keyword evidence="3 8" id="KW-0808">Transferase</keyword>
<gene>
    <name evidence="12" type="ORF">BaRGS_00027221</name>
</gene>
<feature type="domain" description="Ketosynthase family 3 (KS3)" evidence="11">
    <location>
        <begin position="20"/>
        <end position="438"/>
    </location>
</feature>
<evidence type="ECO:0000256" key="5">
    <source>
        <dbReference type="ARBA" id="ARBA00023098"/>
    </source>
</evidence>
<dbReference type="AlphaFoldDB" id="A0ABD0K392"/>
<dbReference type="Pfam" id="PF00109">
    <property type="entry name" value="ketoacyl-synt"/>
    <property type="match status" value="1"/>
</dbReference>
<dbReference type="NCBIfam" id="TIGR03150">
    <property type="entry name" value="fabF"/>
    <property type="match status" value="1"/>
</dbReference>
<keyword evidence="2 8" id="KW-0444">Lipid biosynthesis</keyword>
<dbReference type="Proteomes" id="UP001519460">
    <property type="component" value="Unassembled WGS sequence"/>
</dbReference>
<dbReference type="PANTHER" id="PTHR11712:SF336">
    <property type="entry name" value="3-OXOACYL-[ACYL-CARRIER-PROTEIN] SYNTHASE, MITOCHONDRIAL"/>
    <property type="match status" value="1"/>
</dbReference>
<feature type="active site" description="For beta-ketoacyl synthase activity" evidence="9">
    <location>
        <position position="188"/>
    </location>
</feature>
<evidence type="ECO:0000259" key="11">
    <source>
        <dbReference type="PROSITE" id="PS52004"/>
    </source>
</evidence>
<evidence type="ECO:0000313" key="13">
    <source>
        <dbReference type="Proteomes" id="UP001519460"/>
    </source>
</evidence>
<evidence type="ECO:0000256" key="6">
    <source>
        <dbReference type="ARBA" id="ARBA00023160"/>
    </source>
</evidence>
<dbReference type="PROSITE" id="PS52004">
    <property type="entry name" value="KS3_2"/>
    <property type="match status" value="1"/>
</dbReference>
<evidence type="ECO:0000256" key="8">
    <source>
        <dbReference type="PIRNR" id="PIRNR000447"/>
    </source>
</evidence>
<keyword evidence="7" id="KW-0012">Acyltransferase</keyword>
<dbReference type="InterPro" id="IPR018201">
    <property type="entry name" value="Ketoacyl_synth_AS"/>
</dbReference>
<evidence type="ECO:0000256" key="9">
    <source>
        <dbReference type="PIRSR" id="PIRSR000447-1"/>
    </source>
</evidence>
<dbReference type="EMBL" id="JACVVK020000260">
    <property type="protein sequence ID" value="KAK7481572.1"/>
    <property type="molecule type" value="Genomic_DNA"/>
</dbReference>
<dbReference type="InterPro" id="IPR016039">
    <property type="entry name" value="Thiolase-like"/>
</dbReference>
<dbReference type="Gene3D" id="3.40.47.10">
    <property type="match status" value="2"/>
</dbReference>
<evidence type="ECO:0000256" key="2">
    <source>
        <dbReference type="ARBA" id="ARBA00022516"/>
    </source>
</evidence>
<dbReference type="PIRSF" id="PIRSF000447">
    <property type="entry name" value="KAS_II"/>
    <property type="match status" value="1"/>
</dbReference>
<dbReference type="InterPro" id="IPR000794">
    <property type="entry name" value="Beta-ketoacyl_synthase"/>
</dbReference>